<evidence type="ECO:0000256" key="1">
    <source>
        <dbReference type="SAM" id="Phobius"/>
    </source>
</evidence>
<dbReference type="PANTHER" id="PTHR41309:SF2">
    <property type="entry name" value="MEMBRANE PROTEIN"/>
    <property type="match status" value="1"/>
</dbReference>
<keyword evidence="1" id="KW-0472">Membrane</keyword>
<feature type="transmembrane region" description="Helical" evidence="1">
    <location>
        <begin position="89"/>
        <end position="111"/>
    </location>
</feature>
<dbReference type="PANTHER" id="PTHR41309">
    <property type="entry name" value="MEMBRANE PROTEIN-RELATED"/>
    <property type="match status" value="1"/>
</dbReference>
<sequence length="215" mass="23708">MKGIILKDLYDNFYIKKNLASFIFGLGFIVLTAGLVHTQYSFILYVELIATILGSFALEAASEQDEKASFDKLQITFPVTKSEIVIAKYLLALIFLAASNLLSLIFTMFHVFAWNTATFVQGVQIWCTGIAISVAFTAVSYVMFFLFGKKVATVLYVIIAVFITSIYAASSVIIGLDDFIAANKTALLCISIPAAFLLFGLSCLISIQIYKKRHS</sequence>
<name>A0A5M9HWB5_9FIRM</name>
<keyword evidence="1" id="KW-1133">Transmembrane helix</keyword>
<dbReference type="AlphaFoldDB" id="A0A5M9HWB5"/>
<comment type="caution">
    <text evidence="2">The sequence shown here is derived from an EMBL/GenBank/DDBJ whole genome shotgun (WGS) entry which is preliminary data.</text>
</comment>
<feature type="transmembrane region" description="Helical" evidence="1">
    <location>
        <begin position="123"/>
        <end position="147"/>
    </location>
</feature>
<dbReference type="Proteomes" id="UP000322025">
    <property type="component" value="Unassembled WGS sequence"/>
</dbReference>
<feature type="transmembrane region" description="Helical" evidence="1">
    <location>
        <begin position="20"/>
        <end position="36"/>
    </location>
</feature>
<gene>
    <name evidence="2" type="ORF">FNY66_09190</name>
</gene>
<evidence type="ECO:0000313" key="3">
    <source>
        <dbReference type="Proteomes" id="UP000322025"/>
    </source>
</evidence>
<dbReference type="RefSeq" id="WP_087150843.1">
    <property type="nucleotide sequence ID" value="NZ_VMSO01000010.1"/>
</dbReference>
<keyword evidence="1" id="KW-0812">Transmembrane</keyword>
<evidence type="ECO:0000313" key="2">
    <source>
        <dbReference type="EMBL" id="KAA8501270.1"/>
    </source>
</evidence>
<dbReference type="EMBL" id="VMSO01000010">
    <property type="protein sequence ID" value="KAA8501270.1"/>
    <property type="molecule type" value="Genomic_DNA"/>
</dbReference>
<feature type="transmembrane region" description="Helical" evidence="1">
    <location>
        <begin position="185"/>
        <end position="210"/>
    </location>
</feature>
<proteinExistence type="predicted"/>
<dbReference type="OrthoDB" id="1655186at2"/>
<reference evidence="2" key="1">
    <citation type="submission" date="2019-07" db="EMBL/GenBank/DDBJ databases">
        <authorList>
            <person name="Wongkuna S."/>
            <person name="Scaria J."/>
        </authorList>
    </citation>
    <scope>NUCLEOTIDE SEQUENCE [LARGE SCALE GENOMIC DNA]</scope>
    <source>
        <strain evidence="2">SW178</strain>
    </source>
</reference>
<keyword evidence="3" id="KW-1185">Reference proteome</keyword>
<accession>A0A5M9HWB5</accession>
<dbReference type="InterPro" id="IPR025699">
    <property type="entry name" value="ABC2_memb-like"/>
</dbReference>
<protein>
    <submittedName>
        <fullName evidence="2">ABC-2 transporter permease</fullName>
    </submittedName>
</protein>
<organism evidence="2 3">
    <name type="scientific">Mediterraneibacter catenae</name>
    <dbReference type="NCBI Taxonomy" id="2594882"/>
    <lineage>
        <taxon>Bacteria</taxon>
        <taxon>Bacillati</taxon>
        <taxon>Bacillota</taxon>
        <taxon>Clostridia</taxon>
        <taxon>Lachnospirales</taxon>
        <taxon>Lachnospiraceae</taxon>
        <taxon>Mediterraneibacter</taxon>
    </lineage>
</organism>
<feature type="transmembrane region" description="Helical" evidence="1">
    <location>
        <begin position="154"/>
        <end position="173"/>
    </location>
</feature>
<dbReference type="Pfam" id="PF13346">
    <property type="entry name" value="ABC2_membrane_5"/>
    <property type="match status" value="1"/>
</dbReference>